<reference evidence="3 4" key="1">
    <citation type="submission" date="2023-12" db="EMBL/GenBank/DDBJ databases">
        <title>Gut-associated functions are favored during microbiome assembly across C. elegans life.</title>
        <authorList>
            <person name="Zimmermann J."/>
        </authorList>
    </citation>
    <scope>NUCLEOTIDE SEQUENCE [LARGE SCALE GENOMIC DNA]</scope>
    <source>
        <strain evidence="3 4">BIGb0393</strain>
    </source>
</reference>
<sequence>MLDNNEWILQAARAGVGIAFLHEGTVREDVERGDLIEILAGFTAVEEGFWLYYPIRKYLSAPLRHFIDWLKETNN</sequence>
<proteinExistence type="inferred from homology"/>
<comment type="similarity">
    <text evidence="1">Belongs to the LysR transcriptional regulatory family.</text>
</comment>
<dbReference type="PANTHER" id="PTHR30537:SF5">
    <property type="entry name" value="HTH-TYPE TRANSCRIPTIONAL ACTIVATOR TTDR-RELATED"/>
    <property type="match status" value="1"/>
</dbReference>
<dbReference type="Pfam" id="PF03466">
    <property type="entry name" value="LysR_substrate"/>
    <property type="match status" value="1"/>
</dbReference>
<dbReference type="PANTHER" id="PTHR30537">
    <property type="entry name" value="HTH-TYPE TRANSCRIPTIONAL REGULATOR"/>
    <property type="match status" value="1"/>
</dbReference>
<evidence type="ECO:0000256" key="1">
    <source>
        <dbReference type="ARBA" id="ARBA00009437"/>
    </source>
</evidence>
<dbReference type="RefSeq" id="WP_339541480.1">
    <property type="nucleotide sequence ID" value="NZ_JACAWY010000001.1"/>
</dbReference>
<dbReference type="InterPro" id="IPR058163">
    <property type="entry name" value="LysR-type_TF_proteobact-type"/>
</dbReference>
<dbReference type="EMBL" id="JBBGZW010000001">
    <property type="protein sequence ID" value="MEJ5046166.1"/>
    <property type="molecule type" value="Genomic_DNA"/>
</dbReference>
<evidence type="ECO:0000259" key="2">
    <source>
        <dbReference type="Pfam" id="PF03466"/>
    </source>
</evidence>
<protein>
    <submittedName>
        <fullName evidence="3">LysR substrate-binding domain-containing protein</fullName>
    </submittedName>
</protein>
<dbReference type="Proteomes" id="UP001362100">
    <property type="component" value="Unassembled WGS sequence"/>
</dbReference>
<feature type="domain" description="LysR substrate-binding" evidence="2">
    <location>
        <begin position="3"/>
        <end position="73"/>
    </location>
</feature>
<accession>A0ABU8PTU4</accession>
<evidence type="ECO:0000313" key="4">
    <source>
        <dbReference type="Proteomes" id="UP001362100"/>
    </source>
</evidence>
<keyword evidence="4" id="KW-1185">Reference proteome</keyword>
<comment type="caution">
    <text evidence="3">The sequence shown here is derived from an EMBL/GenBank/DDBJ whole genome shotgun (WGS) entry which is preliminary data.</text>
</comment>
<name>A0ABU8PTU4_9GAMM</name>
<dbReference type="SUPFAM" id="SSF53850">
    <property type="entry name" value="Periplasmic binding protein-like II"/>
    <property type="match status" value="1"/>
</dbReference>
<gene>
    <name evidence="3" type="ORF">WH298_13300</name>
</gene>
<evidence type="ECO:0000313" key="3">
    <source>
        <dbReference type="EMBL" id="MEJ5046166.1"/>
    </source>
</evidence>
<dbReference type="InterPro" id="IPR005119">
    <property type="entry name" value="LysR_subst-bd"/>
</dbReference>
<organism evidence="3 4">
    <name type="scientific">Pantoea nemavictus</name>
    <dbReference type="NCBI Taxonomy" id="2726955"/>
    <lineage>
        <taxon>Bacteria</taxon>
        <taxon>Pseudomonadati</taxon>
        <taxon>Pseudomonadota</taxon>
        <taxon>Gammaproteobacteria</taxon>
        <taxon>Enterobacterales</taxon>
        <taxon>Erwiniaceae</taxon>
        <taxon>Pantoea</taxon>
    </lineage>
</organism>
<dbReference type="Gene3D" id="3.40.190.290">
    <property type="match status" value="1"/>
</dbReference>